<sequence length="151" mass="17149">MQTQQDDTQSVQDATIVDETPAELLGNLESSIKEHIASIDTSKTELKKLKEMLSDMFSNDSTYQEHDKAVKEATKIRTKTKLELLKQPAAAQLNNKIKELSSDLKDLQNALSDYLREYQRLSGSNEIEGDDGEVREIVYVARLVKRSSRFK</sequence>
<gene>
    <name evidence="2" type="ORF">UU78_C0062G0002</name>
</gene>
<dbReference type="Proteomes" id="UP000034371">
    <property type="component" value="Unassembled WGS sequence"/>
</dbReference>
<dbReference type="AlphaFoldDB" id="A0A0G0X7V9"/>
<evidence type="ECO:0000313" key="3">
    <source>
        <dbReference type="Proteomes" id="UP000034371"/>
    </source>
</evidence>
<organism evidence="2 3">
    <name type="scientific">Candidatus Roizmanbacteria bacterium GW2011_GWC2_41_7</name>
    <dbReference type="NCBI Taxonomy" id="1618487"/>
    <lineage>
        <taxon>Bacteria</taxon>
        <taxon>Candidatus Roizmaniibacteriota</taxon>
    </lineage>
</organism>
<evidence type="ECO:0000313" key="2">
    <source>
        <dbReference type="EMBL" id="KKS20497.1"/>
    </source>
</evidence>
<dbReference type="EMBL" id="LCBY01000062">
    <property type="protein sequence ID" value="KKS20497.1"/>
    <property type="molecule type" value="Genomic_DNA"/>
</dbReference>
<reference evidence="2 3" key="1">
    <citation type="journal article" date="2015" name="Nature">
        <title>rRNA introns, odd ribosomes, and small enigmatic genomes across a large radiation of phyla.</title>
        <authorList>
            <person name="Brown C.T."/>
            <person name="Hug L.A."/>
            <person name="Thomas B.C."/>
            <person name="Sharon I."/>
            <person name="Castelle C.J."/>
            <person name="Singh A."/>
            <person name="Wilkins M.J."/>
            <person name="Williams K.H."/>
            <person name="Banfield J.F."/>
        </authorList>
    </citation>
    <scope>NUCLEOTIDE SEQUENCE [LARGE SCALE GENOMIC DNA]</scope>
</reference>
<proteinExistence type="predicted"/>
<name>A0A0G0X7V9_9BACT</name>
<accession>A0A0G0X7V9</accession>
<evidence type="ECO:0000256" key="1">
    <source>
        <dbReference type="SAM" id="Coils"/>
    </source>
</evidence>
<protein>
    <submittedName>
        <fullName evidence="2">Uncharacterized protein</fullName>
    </submittedName>
</protein>
<feature type="coiled-coil region" evidence="1">
    <location>
        <begin position="90"/>
        <end position="124"/>
    </location>
</feature>
<keyword evidence="1" id="KW-0175">Coiled coil</keyword>
<comment type="caution">
    <text evidence="2">The sequence shown here is derived from an EMBL/GenBank/DDBJ whole genome shotgun (WGS) entry which is preliminary data.</text>
</comment>